<dbReference type="Proteomes" id="UP001552299">
    <property type="component" value="Unassembled WGS sequence"/>
</dbReference>
<feature type="region of interest" description="Disordered" evidence="1">
    <location>
        <begin position="1"/>
        <end position="25"/>
    </location>
</feature>
<comment type="caution">
    <text evidence="2">The sequence shown here is derived from an EMBL/GenBank/DDBJ whole genome shotgun (WGS) entry which is preliminary data.</text>
</comment>
<protein>
    <submittedName>
        <fullName evidence="2">Uncharacterized protein</fullName>
    </submittedName>
</protein>
<sequence>MDERQFTYHRRGPRNDSYQNKQTHTLRRYQKKSAFSIPMNATPAADPMISIEPPIPKPMYTYVAMLVLLWTSGIAEQRTFEAEQHRRLNKLLFIRGKEAEDSFFSSLYPKSQV</sequence>
<dbReference type="AlphaFoldDB" id="A0ABD0US10"/>
<proteinExistence type="predicted"/>
<keyword evidence="3" id="KW-1185">Reference proteome</keyword>
<accession>A0ABD0US10</accession>
<evidence type="ECO:0000313" key="3">
    <source>
        <dbReference type="Proteomes" id="UP001552299"/>
    </source>
</evidence>
<evidence type="ECO:0000256" key="1">
    <source>
        <dbReference type="SAM" id="MobiDB-lite"/>
    </source>
</evidence>
<reference evidence="2 3" key="1">
    <citation type="journal article" date="2024" name="Plant Biotechnol. J.">
        <title>Dendrobium thyrsiflorum genome and its molecular insights into genes involved in important horticultural traits.</title>
        <authorList>
            <person name="Chen B."/>
            <person name="Wang J.Y."/>
            <person name="Zheng P.J."/>
            <person name="Li K.L."/>
            <person name="Liang Y.M."/>
            <person name="Chen X.F."/>
            <person name="Zhang C."/>
            <person name="Zhao X."/>
            <person name="He X."/>
            <person name="Zhang G.Q."/>
            <person name="Liu Z.J."/>
            <person name="Xu Q."/>
        </authorList>
    </citation>
    <scope>NUCLEOTIDE SEQUENCE [LARGE SCALE GENOMIC DNA]</scope>
    <source>
        <strain evidence="2">GZMU011</strain>
    </source>
</reference>
<dbReference type="EMBL" id="JANQDX010000012">
    <property type="protein sequence ID" value="KAL0915617.1"/>
    <property type="molecule type" value="Genomic_DNA"/>
</dbReference>
<evidence type="ECO:0000313" key="2">
    <source>
        <dbReference type="EMBL" id="KAL0915617.1"/>
    </source>
</evidence>
<name>A0ABD0US10_DENTH</name>
<gene>
    <name evidence="2" type="ORF">M5K25_016047</name>
</gene>
<organism evidence="2 3">
    <name type="scientific">Dendrobium thyrsiflorum</name>
    <name type="common">Pinecone-like raceme dendrobium</name>
    <name type="synonym">Orchid</name>
    <dbReference type="NCBI Taxonomy" id="117978"/>
    <lineage>
        <taxon>Eukaryota</taxon>
        <taxon>Viridiplantae</taxon>
        <taxon>Streptophyta</taxon>
        <taxon>Embryophyta</taxon>
        <taxon>Tracheophyta</taxon>
        <taxon>Spermatophyta</taxon>
        <taxon>Magnoliopsida</taxon>
        <taxon>Liliopsida</taxon>
        <taxon>Asparagales</taxon>
        <taxon>Orchidaceae</taxon>
        <taxon>Epidendroideae</taxon>
        <taxon>Malaxideae</taxon>
        <taxon>Dendrobiinae</taxon>
        <taxon>Dendrobium</taxon>
    </lineage>
</organism>